<sequence length="562" mass="63511">MSDSYTLLKNVDHLQCDENLVEDDEEDDENPPHLQPNTSNVVIVEEEEEDDEEYLEGEEDETEFLTRLIASVKEIPILYDPIAQRQISKNHLNRARDDAWHRLQNQHQFMNISQPLETIWNSLVDQFTTSAKESMDLRLRAALNWLDRFIGYSEPQAPPELLDDSTSVQEDVMISGCRTIPMVSQQNQGASGGGYVVVQQQQQGRGGHVAGQNPRVYQHQQHQQVSNGNARRLVVSSTHPPQNHQQYKRSHPQLQAVKKEDSNVTTMMVDMTTYYDNGNGQKLYRLMTVPQNGGGAQQRQQYHIPRSQNIEYDMPPEPIIESSNSSDHQVPPRKKMAPMPQMITTTSTTSTSTIQSNNRVEDNRIVAGGVPIADDEIIDDGIQESTIVIDPDGHLHEESPLLNASPDVMISGQSTSNRHLTPLLNNEPKMGGLREAQIPGTSGTQQMHHQHISRTGRPEELEDPVETATAEILEQQNQYDADLQFQQLISSHLSRLSDDDKAIMKYHMQRILLDARFGEGTAKHMIPEVEILEHDGVEEGEVVVHGETSNSSQQQQKQRFNQ</sequence>
<gene>
    <name evidence="2" type="ORF">CAMP_LOCUS6626</name>
</gene>
<dbReference type="OrthoDB" id="6515516at2759"/>
<evidence type="ECO:0000313" key="2">
    <source>
        <dbReference type="EMBL" id="CAI5443989.1"/>
    </source>
</evidence>
<evidence type="ECO:0008006" key="4">
    <source>
        <dbReference type="Google" id="ProtNLM"/>
    </source>
</evidence>
<feature type="region of interest" description="Disordered" evidence="1">
    <location>
        <begin position="19"/>
        <end position="39"/>
    </location>
</feature>
<evidence type="ECO:0000256" key="1">
    <source>
        <dbReference type="SAM" id="MobiDB-lite"/>
    </source>
</evidence>
<dbReference type="AlphaFoldDB" id="A0A9P1IET4"/>
<dbReference type="EMBL" id="CANHGI010000003">
    <property type="protein sequence ID" value="CAI5443989.1"/>
    <property type="molecule type" value="Genomic_DNA"/>
</dbReference>
<accession>A0A9P1IET4</accession>
<organism evidence="2 3">
    <name type="scientific">Caenorhabditis angaria</name>
    <dbReference type="NCBI Taxonomy" id="860376"/>
    <lineage>
        <taxon>Eukaryota</taxon>
        <taxon>Metazoa</taxon>
        <taxon>Ecdysozoa</taxon>
        <taxon>Nematoda</taxon>
        <taxon>Chromadorea</taxon>
        <taxon>Rhabditida</taxon>
        <taxon>Rhabditina</taxon>
        <taxon>Rhabditomorpha</taxon>
        <taxon>Rhabditoidea</taxon>
        <taxon>Rhabditidae</taxon>
        <taxon>Peloderinae</taxon>
        <taxon>Caenorhabditis</taxon>
    </lineage>
</organism>
<feature type="region of interest" description="Disordered" evidence="1">
    <location>
        <begin position="205"/>
        <end position="260"/>
    </location>
</feature>
<dbReference type="PANTHER" id="PTHR12243">
    <property type="entry name" value="MADF DOMAIN TRANSCRIPTION FACTOR"/>
    <property type="match status" value="1"/>
</dbReference>
<feature type="compositionally biased region" description="Polar residues" evidence="1">
    <location>
        <begin position="218"/>
        <end position="245"/>
    </location>
</feature>
<dbReference type="GO" id="GO:0005634">
    <property type="term" value="C:nucleus"/>
    <property type="evidence" value="ECO:0007669"/>
    <property type="project" value="TreeGrafter"/>
</dbReference>
<dbReference type="PANTHER" id="PTHR12243:SF66">
    <property type="entry name" value="MADF DOMAIN-CONTAINING PROTEIN"/>
    <property type="match status" value="1"/>
</dbReference>
<dbReference type="Proteomes" id="UP001152747">
    <property type="component" value="Unassembled WGS sequence"/>
</dbReference>
<keyword evidence="3" id="KW-1185">Reference proteome</keyword>
<name>A0A9P1IET4_9PELO</name>
<dbReference type="GO" id="GO:0006357">
    <property type="term" value="P:regulation of transcription by RNA polymerase II"/>
    <property type="evidence" value="ECO:0007669"/>
    <property type="project" value="TreeGrafter"/>
</dbReference>
<protein>
    <recommendedName>
        <fullName evidence="4">MADF domain-containing protein</fullName>
    </recommendedName>
</protein>
<reference evidence="2" key="1">
    <citation type="submission" date="2022-11" db="EMBL/GenBank/DDBJ databases">
        <authorList>
            <person name="Kikuchi T."/>
        </authorList>
    </citation>
    <scope>NUCLEOTIDE SEQUENCE</scope>
    <source>
        <strain evidence="2">PS1010</strain>
    </source>
</reference>
<comment type="caution">
    <text evidence="2">The sequence shown here is derived from an EMBL/GenBank/DDBJ whole genome shotgun (WGS) entry which is preliminary data.</text>
</comment>
<feature type="compositionally biased region" description="Acidic residues" evidence="1">
    <location>
        <begin position="19"/>
        <end position="29"/>
    </location>
</feature>
<dbReference type="InterPro" id="IPR039353">
    <property type="entry name" value="TF_Adf1"/>
</dbReference>
<dbReference type="GO" id="GO:0005667">
    <property type="term" value="C:transcription regulator complex"/>
    <property type="evidence" value="ECO:0007669"/>
    <property type="project" value="TreeGrafter"/>
</dbReference>
<evidence type="ECO:0000313" key="3">
    <source>
        <dbReference type="Proteomes" id="UP001152747"/>
    </source>
</evidence>
<proteinExistence type="predicted"/>